<gene>
    <name evidence="1" type="ORF">BTO32_15125</name>
</gene>
<comment type="caution">
    <text evidence="1">The sequence shown here is derived from an EMBL/GenBank/DDBJ whole genome shotgun (WGS) entry which is preliminary data.</text>
</comment>
<evidence type="ECO:0000313" key="2">
    <source>
        <dbReference type="Proteomes" id="UP000189339"/>
    </source>
</evidence>
<protein>
    <submittedName>
        <fullName evidence="1">Uncharacterized protein</fullName>
    </submittedName>
</protein>
<sequence>MVETEKHELSIPLYAELARGEGGQYQFVRFATGRPTGEAGSGHWVRLQAPEFLSDEVLQAASEIPDFSARLLAIDAVYVKSLKTLDRLRSAYHNSPLPIVRWNIDYPDGEQGESIQAILDEKAESVLPRAQIAFNKLPAPFEHQISLDQAGYRSFDQLEQSAIRRISQDLETAAKLTETVRLQCSDPEVKEISFSYKCPKTIPTGLERVVVDLLVES</sequence>
<proteinExistence type="predicted"/>
<reference evidence="1 2" key="1">
    <citation type="submission" date="2016-12" db="EMBL/GenBank/DDBJ databases">
        <title>Marinobacter lutaoensis whole genome sequencing.</title>
        <authorList>
            <person name="Verma A."/>
            <person name="Krishnamurthi S."/>
        </authorList>
    </citation>
    <scope>NUCLEOTIDE SEQUENCE [LARGE SCALE GENOMIC DNA]</scope>
    <source>
        <strain evidence="1 2">T5054</strain>
    </source>
</reference>
<keyword evidence="2" id="KW-1185">Reference proteome</keyword>
<organism evidence="1 2">
    <name type="scientific">Marinobacter lutaoensis</name>
    <dbReference type="NCBI Taxonomy" id="135739"/>
    <lineage>
        <taxon>Bacteria</taxon>
        <taxon>Pseudomonadati</taxon>
        <taxon>Pseudomonadota</taxon>
        <taxon>Gammaproteobacteria</taxon>
        <taxon>Pseudomonadales</taxon>
        <taxon>Marinobacteraceae</taxon>
        <taxon>Marinobacter</taxon>
    </lineage>
</organism>
<accession>A0A1V2DPS9</accession>
<dbReference type="Proteomes" id="UP000189339">
    <property type="component" value="Unassembled WGS sequence"/>
</dbReference>
<dbReference type="AlphaFoldDB" id="A0A1V2DPS9"/>
<dbReference type="EMBL" id="MSCW01000009">
    <property type="protein sequence ID" value="ONF42539.1"/>
    <property type="molecule type" value="Genomic_DNA"/>
</dbReference>
<evidence type="ECO:0000313" key="1">
    <source>
        <dbReference type="EMBL" id="ONF42539.1"/>
    </source>
</evidence>
<name>A0A1V2DPS9_9GAMM</name>
<dbReference type="STRING" id="135739.BTO32_15125"/>